<accession>A0AAV6XFL5</accession>
<evidence type="ECO:0000313" key="4">
    <source>
        <dbReference type="Proteomes" id="UP000826271"/>
    </source>
</evidence>
<protein>
    <submittedName>
        <fullName evidence="3">Uncharacterized protein</fullName>
    </submittedName>
</protein>
<sequence>MTKTQTRMDSNGRIEQIEHQLDKFMENAQRIESKMEQQRQEMMQELRRLMATQMEEIVKNLINTKGKEPMHAQSPGLNIPSHSQVNENGHHSPSPAAGGIDPNVTMASPEAPANDDVLTEMSSLLPLASAGVHSSPRRMRYSRSGRRHLIGDDS</sequence>
<evidence type="ECO:0000256" key="2">
    <source>
        <dbReference type="SAM" id="MobiDB-lite"/>
    </source>
</evidence>
<evidence type="ECO:0000313" key="3">
    <source>
        <dbReference type="EMBL" id="KAG8381881.1"/>
    </source>
</evidence>
<name>A0AAV6XFL5_9LAMI</name>
<proteinExistence type="predicted"/>
<gene>
    <name evidence="3" type="ORF">BUALT_Bualt05G0018900</name>
</gene>
<feature type="compositionally biased region" description="Basic residues" evidence="2">
    <location>
        <begin position="135"/>
        <end position="148"/>
    </location>
</feature>
<keyword evidence="1" id="KW-0175">Coiled coil</keyword>
<evidence type="ECO:0000256" key="1">
    <source>
        <dbReference type="SAM" id="Coils"/>
    </source>
</evidence>
<dbReference type="EMBL" id="WHWC01000005">
    <property type="protein sequence ID" value="KAG8381881.1"/>
    <property type="molecule type" value="Genomic_DNA"/>
</dbReference>
<feature type="coiled-coil region" evidence="1">
    <location>
        <begin position="14"/>
        <end position="55"/>
    </location>
</feature>
<reference evidence="3" key="1">
    <citation type="submission" date="2019-10" db="EMBL/GenBank/DDBJ databases">
        <authorList>
            <person name="Zhang R."/>
            <person name="Pan Y."/>
            <person name="Wang J."/>
            <person name="Ma R."/>
            <person name="Yu S."/>
        </authorList>
    </citation>
    <scope>NUCLEOTIDE SEQUENCE</scope>
    <source>
        <strain evidence="3">LA-IB0</strain>
        <tissue evidence="3">Leaf</tissue>
    </source>
</reference>
<keyword evidence="4" id="KW-1185">Reference proteome</keyword>
<dbReference type="AlphaFoldDB" id="A0AAV6XFL5"/>
<organism evidence="3 4">
    <name type="scientific">Buddleja alternifolia</name>
    <dbReference type="NCBI Taxonomy" id="168488"/>
    <lineage>
        <taxon>Eukaryota</taxon>
        <taxon>Viridiplantae</taxon>
        <taxon>Streptophyta</taxon>
        <taxon>Embryophyta</taxon>
        <taxon>Tracheophyta</taxon>
        <taxon>Spermatophyta</taxon>
        <taxon>Magnoliopsida</taxon>
        <taxon>eudicotyledons</taxon>
        <taxon>Gunneridae</taxon>
        <taxon>Pentapetalae</taxon>
        <taxon>asterids</taxon>
        <taxon>lamiids</taxon>
        <taxon>Lamiales</taxon>
        <taxon>Scrophulariaceae</taxon>
        <taxon>Buddlejeae</taxon>
        <taxon>Buddleja</taxon>
    </lineage>
</organism>
<dbReference type="Proteomes" id="UP000826271">
    <property type="component" value="Unassembled WGS sequence"/>
</dbReference>
<comment type="caution">
    <text evidence="3">The sequence shown here is derived from an EMBL/GenBank/DDBJ whole genome shotgun (WGS) entry which is preliminary data.</text>
</comment>
<feature type="region of interest" description="Disordered" evidence="2">
    <location>
        <begin position="65"/>
        <end position="154"/>
    </location>
</feature>